<dbReference type="InterPro" id="IPR012337">
    <property type="entry name" value="RNaseH-like_sf"/>
</dbReference>
<dbReference type="SUPFAM" id="SSF53098">
    <property type="entry name" value="Ribonuclease H-like"/>
    <property type="match status" value="1"/>
</dbReference>
<reference evidence="3 4" key="1">
    <citation type="journal article" date="2020" name="Cell">
        <title>Large-Scale Comparative Analyses of Tick Genomes Elucidate Their Genetic Diversity and Vector Capacities.</title>
        <authorList>
            <consortium name="Tick Genome and Microbiome Consortium (TIGMIC)"/>
            <person name="Jia N."/>
            <person name="Wang J."/>
            <person name="Shi W."/>
            <person name="Du L."/>
            <person name="Sun Y."/>
            <person name="Zhan W."/>
            <person name="Jiang J.F."/>
            <person name="Wang Q."/>
            <person name="Zhang B."/>
            <person name="Ji P."/>
            <person name="Bell-Sakyi L."/>
            <person name="Cui X.M."/>
            <person name="Yuan T.T."/>
            <person name="Jiang B.G."/>
            <person name="Yang W.F."/>
            <person name="Lam T.T."/>
            <person name="Chang Q.C."/>
            <person name="Ding S.J."/>
            <person name="Wang X.J."/>
            <person name="Zhu J.G."/>
            <person name="Ruan X.D."/>
            <person name="Zhao L."/>
            <person name="Wei J.T."/>
            <person name="Ye R.Z."/>
            <person name="Que T.C."/>
            <person name="Du C.H."/>
            <person name="Zhou Y.H."/>
            <person name="Cheng J.X."/>
            <person name="Dai P.F."/>
            <person name="Guo W.B."/>
            <person name="Han X.H."/>
            <person name="Huang E.J."/>
            <person name="Li L.F."/>
            <person name="Wei W."/>
            <person name="Gao Y.C."/>
            <person name="Liu J.Z."/>
            <person name="Shao H.Z."/>
            <person name="Wang X."/>
            <person name="Wang C.C."/>
            <person name="Yang T.C."/>
            <person name="Huo Q.B."/>
            <person name="Li W."/>
            <person name="Chen H.Y."/>
            <person name="Chen S.E."/>
            <person name="Zhou L.G."/>
            <person name="Ni X.B."/>
            <person name="Tian J.H."/>
            <person name="Sheng Y."/>
            <person name="Liu T."/>
            <person name="Pan Y.S."/>
            <person name="Xia L.Y."/>
            <person name="Li J."/>
            <person name="Zhao F."/>
            <person name="Cao W.C."/>
        </authorList>
    </citation>
    <scope>NUCLEOTIDE SEQUENCE [LARGE SCALE GENOMIC DNA]</scope>
    <source>
        <strain evidence="3">HaeL-2018</strain>
    </source>
</reference>
<comment type="caution">
    <text evidence="3">The sequence shown here is derived from an EMBL/GenBank/DDBJ whole genome shotgun (WGS) entry which is preliminary data.</text>
</comment>
<dbReference type="Pfam" id="PF00075">
    <property type="entry name" value="RNase_H"/>
    <property type="match status" value="1"/>
</dbReference>
<dbReference type="GO" id="GO:0004523">
    <property type="term" value="F:RNA-DNA hybrid ribonuclease activity"/>
    <property type="evidence" value="ECO:0007669"/>
    <property type="project" value="InterPro"/>
</dbReference>
<feature type="region of interest" description="Disordered" evidence="1">
    <location>
        <begin position="100"/>
        <end position="145"/>
    </location>
</feature>
<keyword evidence="4" id="KW-1185">Reference proteome</keyword>
<accession>A0A9J6FI39</accession>
<evidence type="ECO:0000259" key="2">
    <source>
        <dbReference type="Pfam" id="PF00075"/>
    </source>
</evidence>
<sequence length="185" mass="20158">MAKDHLPLDTITIFSYSKAALQKILNPNHAFPCIHNLIGKIHQLEEEGCKVHFQWISGHIGLQGNEKADALARAANNSHQRSFDVFPIDEARNIIKRHLSTSHPDPESPTQVLRAPSQPTASPEKTALSSSASGQATPVPPIADIDYKRQVPPCATYAKAQMRQFNTSSANALTLTPLAPLSSTH</sequence>
<name>A0A9J6FI39_HAELO</name>
<dbReference type="GO" id="GO:0003676">
    <property type="term" value="F:nucleic acid binding"/>
    <property type="evidence" value="ECO:0007669"/>
    <property type="project" value="InterPro"/>
</dbReference>
<dbReference type="InterPro" id="IPR002156">
    <property type="entry name" value="RNaseH_domain"/>
</dbReference>
<gene>
    <name evidence="3" type="ORF">HPB48_001433</name>
</gene>
<dbReference type="EMBL" id="JABSTR010000001">
    <property type="protein sequence ID" value="KAH9361556.1"/>
    <property type="molecule type" value="Genomic_DNA"/>
</dbReference>
<feature type="domain" description="RNase H type-1" evidence="2">
    <location>
        <begin position="40"/>
        <end position="75"/>
    </location>
</feature>
<feature type="compositionally biased region" description="Polar residues" evidence="1">
    <location>
        <begin position="117"/>
        <end position="136"/>
    </location>
</feature>
<organism evidence="3 4">
    <name type="scientific">Haemaphysalis longicornis</name>
    <name type="common">Bush tick</name>
    <dbReference type="NCBI Taxonomy" id="44386"/>
    <lineage>
        <taxon>Eukaryota</taxon>
        <taxon>Metazoa</taxon>
        <taxon>Ecdysozoa</taxon>
        <taxon>Arthropoda</taxon>
        <taxon>Chelicerata</taxon>
        <taxon>Arachnida</taxon>
        <taxon>Acari</taxon>
        <taxon>Parasitiformes</taxon>
        <taxon>Ixodida</taxon>
        <taxon>Ixodoidea</taxon>
        <taxon>Ixodidae</taxon>
        <taxon>Haemaphysalinae</taxon>
        <taxon>Haemaphysalis</taxon>
    </lineage>
</organism>
<dbReference type="Gene3D" id="3.30.420.10">
    <property type="entry name" value="Ribonuclease H-like superfamily/Ribonuclease H"/>
    <property type="match status" value="1"/>
</dbReference>
<protein>
    <recommendedName>
        <fullName evidence="2">RNase H type-1 domain-containing protein</fullName>
    </recommendedName>
</protein>
<evidence type="ECO:0000313" key="3">
    <source>
        <dbReference type="EMBL" id="KAH9361556.1"/>
    </source>
</evidence>
<dbReference type="VEuPathDB" id="VectorBase:HLOH_049328"/>
<dbReference type="Proteomes" id="UP000821853">
    <property type="component" value="Chromosome 1"/>
</dbReference>
<proteinExistence type="predicted"/>
<evidence type="ECO:0000313" key="4">
    <source>
        <dbReference type="Proteomes" id="UP000821853"/>
    </source>
</evidence>
<dbReference type="InterPro" id="IPR036397">
    <property type="entry name" value="RNaseH_sf"/>
</dbReference>
<evidence type="ECO:0000256" key="1">
    <source>
        <dbReference type="SAM" id="MobiDB-lite"/>
    </source>
</evidence>
<dbReference type="AlphaFoldDB" id="A0A9J6FI39"/>
<dbReference type="OrthoDB" id="6500414at2759"/>